<gene>
    <name evidence="11" type="ORF">BGL_2c06290</name>
</gene>
<dbReference type="GO" id="GO:0005737">
    <property type="term" value="C:cytoplasm"/>
    <property type="evidence" value="ECO:0007669"/>
    <property type="project" value="UniProtKB-SubCell"/>
</dbReference>
<comment type="function">
    <text evidence="8">Involved in the cellular defense against the biological effects of O6-methylguanine (O6-MeG) and O4-methylthymine (O4-MeT) in DNA. Repairs the methylated nucleobase in DNA by stoichiometrically transferring the methyl group to a cysteine residue in the enzyme. This is a suicide reaction: the enzyme is irreversibly inactivated.</text>
</comment>
<dbReference type="Pfam" id="PF01035">
    <property type="entry name" value="DNA_binding_1"/>
    <property type="match status" value="1"/>
</dbReference>
<comment type="miscellaneous">
    <text evidence="8">This enzyme catalyzes only one turnover and therefore is not strictly catalytic. According to one definition, an enzyme is a biocatalyst that acts repeatedly and over many reaction cycles.</text>
</comment>
<evidence type="ECO:0000313" key="12">
    <source>
        <dbReference type="Proteomes" id="UP000031838"/>
    </source>
</evidence>
<evidence type="ECO:0000256" key="8">
    <source>
        <dbReference type="HAMAP-Rule" id="MF_00772"/>
    </source>
</evidence>
<evidence type="ECO:0000313" key="11">
    <source>
        <dbReference type="EMBL" id="AJK48713.1"/>
    </source>
</evidence>
<evidence type="ECO:0000256" key="4">
    <source>
        <dbReference type="ARBA" id="ARBA00022679"/>
    </source>
</evidence>
<name>A0A0B6RZ86_BURPL</name>
<comment type="catalytic activity">
    <reaction evidence="7 8">
        <text>a 6-O-methyl-2'-deoxyguanosine in DNA + L-cysteinyl-[protein] = S-methyl-L-cysteinyl-[protein] + a 2'-deoxyguanosine in DNA</text>
        <dbReference type="Rhea" id="RHEA:24000"/>
        <dbReference type="Rhea" id="RHEA-COMP:10131"/>
        <dbReference type="Rhea" id="RHEA-COMP:10132"/>
        <dbReference type="Rhea" id="RHEA-COMP:11367"/>
        <dbReference type="Rhea" id="RHEA-COMP:11368"/>
        <dbReference type="ChEBI" id="CHEBI:29950"/>
        <dbReference type="ChEBI" id="CHEBI:82612"/>
        <dbReference type="ChEBI" id="CHEBI:85445"/>
        <dbReference type="ChEBI" id="CHEBI:85448"/>
        <dbReference type="EC" id="2.1.1.63"/>
    </reaction>
</comment>
<evidence type="ECO:0000256" key="2">
    <source>
        <dbReference type="ARBA" id="ARBA00008711"/>
    </source>
</evidence>
<dbReference type="Gene3D" id="3.30.160.70">
    <property type="entry name" value="Methylated DNA-protein cysteine methyltransferase domain"/>
    <property type="match status" value="1"/>
</dbReference>
<dbReference type="GO" id="GO:0032259">
    <property type="term" value="P:methylation"/>
    <property type="evidence" value="ECO:0007669"/>
    <property type="project" value="UniProtKB-KW"/>
</dbReference>
<feature type="domain" description="Methylated-DNA-[protein]-cysteine S-methyltransferase DNA binding" evidence="9">
    <location>
        <begin position="85"/>
        <end position="165"/>
    </location>
</feature>
<dbReference type="InterPro" id="IPR008332">
    <property type="entry name" value="MethylG_MeTrfase_N"/>
</dbReference>
<feature type="active site" description="Nucleophile; methyl group acceptor" evidence="8">
    <location>
        <position position="136"/>
    </location>
</feature>
<dbReference type="EMBL" id="CP002581">
    <property type="protein sequence ID" value="AJK48713.1"/>
    <property type="molecule type" value="Genomic_DNA"/>
</dbReference>
<sequence length="185" mass="19829">MEKNQSAMFFGKRVASPVGLLTLVASEAELVAILWEKERDGRVPLGTLHDGEDVPVLLEAARQLSEYFSGQRGRFDVPIRFRGTAFQQKVWRALLEIPFGETRTYGEIASRIGSPRAVRAVGAANGRNPISIIAPCHRVIGASGDLTGFAGGIDAKKTLLALEGASWGAAKPAAGQRSLRSERGS</sequence>
<evidence type="ECO:0000256" key="1">
    <source>
        <dbReference type="ARBA" id="ARBA00001286"/>
    </source>
</evidence>
<dbReference type="Proteomes" id="UP000031838">
    <property type="component" value="Chromosome 2"/>
</dbReference>
<dbReference type="NCBIfam" id="TIGR00589">
    <property type="entry name" value="ogt"/>
    <property type="match status" value="1"/>
</dbReference>
<evidence type="ECO:0000256" key="5">
    <source>
        <dbReference type="ARBA" id="ARBA00022763"/>
    </source>
</evidence>
<dbReference type="SUPFAM" id="SSF46767">
    <property type="entry name" value="Methylated DNA-protein cysteine methyltransferase, C-terminal domain"/>
    <property type="match status" value="1"/>
</dbReference>
<keyword evidence="6 8" id="KW-0234">DNA repair</keyword>
<reference evidence="11 12" key="2">
    <citation type="journal article" date="2016" name="Appl. Microbiol. Biotechnol.">
        <title>Mutations improving production and secretion of extracellular lipase by Burkholderia glumae PG1.</title>
        <authorList>
            <person name="Knapp A."/>
            <person name="Voget S."/>
            <person name="Gao R."/>
            <person name="Zaburannyi N."/>
            <person name="Krysciak D."/>
            <person name="Breuer M."/>
            <person name="Hauer B."/>
            <person name="Streit W.R."/>
            <person name="Muller R."/>
            <person name="Daniel R."/>
            <person name="Jaeger K.E."/>
        </authorList>
    </citation>
    <scope>NUCLEOTIDE SEQUENCE [LARGE SCALE GENOMIC DNA]</scope>
    <source>
        <strain evidence="11 12">PG1</strain>
    </source>
</reference>
<dbReference type="EC" id="2.1.1.63" evidence="8"/>
<dbReference type="HOGENOM" id="CLU_000445_52_2_4"/>
<dbReference type="AlphaFoldDB" id="A0A0B6RZ86"/>
<feature type="domain" description="Methylguanine DNA methyltransferase ribonuclease-like" evidence="10">
    <location>
        <begin position="15"/>
        <end position="80"/>
    </location>
</feature>
<dbReference type="KEGG" id="bgp:BGL_2c06290"/>
<evidence type="ECO:0000256" key="7">
    <source>
        <dbReference type="ARBA" id="ARBA00049348"/>
    </source>
</evidence>
<dbReference type="InterPro" id="IPR014048">
    <property type="entry name" value="MethylDNA_cys_MeTrfase_DNA-bd"/>
</dbReference>
<dbReference type="SUPFAM" id="SSF53155">
    <property type="entry name" value="Methylated DNA-protein cysteine methyltransferase domain"/>
    <property type="match status" value="1"/>
</dbReference>
<dbReference type="FunFam" id="1.10.10.10:FF:000214">
    <property type="entry name" value="Methylated-DNA--protein-cysteine methyltransferase"/>
    <property type="match status" value="1"/>
</dbReference>
<comment type="catalytic activity">
    <reaction evidence="1 8">
        <text>a 4-O-methyl-thymidine in DNA + L-cysteinyl-[protein] = a thymidine in DNA + S-methyl-L-cysteinyl-[protein]</text>
        <dbReference type="Rhea" id="RHEA:53428"/>
        <dbReference type="Rhea" id="RHEA-COMP:10131"/>
        <dbReference type="Rhea" id="RHEA-COMP:10132"/>
        <dbReference type="Rhea" id="RHEA-COMP:13555"/>
        <dbReference type="Rhea" id="RHEA-COMP:13556"/>
        <dbReference type="ChEBI" id="CHEBI:29950"/>
        <dbReference type="ChEBI" id="CHEBI:82612"/>
        <dbReference type="ChEBI" id="CHEBI:137386"/>
        <dbReference type="ChEBI" id="CHEBI:137387"/>
        <dbReference type="EC" id="2.1.1.63"/>
    </reaction>
</comment>
<protein>
    <recommendedName>
        <fullName evidence="8">Methylated-DNA--protein-cysteine methyltransferase</fullName>
        <ecNumber evidence="8">2.1.1.63</ecNumber>
    </recommendedName>
    <alternativeName>
        <fullName evidence="8">6-O-methylguanine-DNA methyltransferase</fullName>
        <shortName evidence="8">MGMT</shortName>
    </alternativeName>
    <alternativeName>
        <fullName evidence="8">O-6-methylguanine-DNA-alkyltransferase</fullName>
    </alternativeName>
</protein>
<dbReference type="PANTHER" id="PTHR10815:SF5">
    <property type="entry name" value="METHYLATED-DNA--PROTEIN-CYSTEINE METHYLTRANSFERASE"/>
    <property type="match status" value="1"/>
</dbReference>
<dbReference type="InterPro" id="IPR036631">
    <property type="entry name" value="MGMT_N_sf"/>
</dbReference>
<dbReference type="GO" id="GO:0003908">
    <property type="term" value="F:methylated-DNA-[protein]-cysteine S-methyltransferase activity"/>
    <property type="evidence" value="ECO:0007669"/>
    <property type="project" value="UniProtKB-UniRule"/>
</dbReference>
<dbReference type="Pfam" id="PF02870">
    <property type="entry name" value="Methyltransf_1N"/>
    <property type="match status" value="1"/>
</dbReference>
<evidence type="ECO:0000259" key="10">
    <source>
        <dbReference type="Pfam" id="PF02870"/>
    </source>
</evidence>
<dbReference type="InterPro" id="IPR036388">
    <property type="entry name" value="WH-like_DNA-bd_sf"/>
</dbReference>
<dbReference type="PANTHER" id="PTHR10815">
    <property type="entry name" value="METHYLATED-DNA--PROTEIN-CYSTEINE METHYLTRANSFERASE"/>
    <property type="match status" value="1"/>
</dbReference>
<evidence type="ECO:0000256" key="3">
    <source>
        <dbReference type="ARBA" id="ARBA00022603"/>
    </source>
</evidence>
<accession>A0A0B6RZ86</accession>
<comment type="similarity">
    <text evidence="2 8">Belongs to the MGMT family.</text>
</comment>
<proteinExistence type="inferred from homology"/>
<comment type="subcellular location">
    <subcellularLocation>
        <location evidence="8">Cytoplasm</location>
    </subcellularLocation>
</comment>
<keyword evidence="5 8" id="KW-0227">DNA damage</keyword>
<reference evidence="12" key="1">
    <citation type="submission" date="2011-03" db="EMBL/GenBank/DDBJ databases">
        <authorList>
            <person name="Voget S."/>
            <person name="Streit W.R."/>
            <person name="Jaeger K.E."/>
            <person name="Daniel R."/>
        </authorList>
    </citation>
    <scope>NUCLEOTIDE SEQUENCE [LARGE SCALE GENOMIC DNA]</scope>
    <source>
        <strain evidence="12">PG1</strain>
    </source>
</reference>
<evidence type="ECO:0000259" key="9">
    <source>
        <dbReference type="Pfam" id="PF01035"/>
    </source>
</evidence>
<keyword evidence="12" id="KW-1185">Reference proteome</keyword>
<keyword evidence="3 8" id="KW-0489">Methyltransferase</keyword>
<dbReference type="CDD" id="cd06445">
    <property type="entry name" value="ATase"/>
    <property type="match status" value="1"/>
</dbReference>
<dbReference type="HAMAP" id="MF_00772">
    <property type="entry name" value="OGT"/>
    <property type="match status" value="1"/>
</dbReference>
<dbReference type="InterPro" id="IPR036217">
    <property type="entry name" value="MethylDNA_cys_MeTrfase_DNAb"/>
</dbReference>
<keyword evidence="8" id="KW-0963">Cytoplasm</keyword>
<keyword evidence="4 8" id="KW-0808">Transferase</keyword>
<dbReference type="Gene3D" id="1.10.10.10">
    <property type="entry name" value="Winged helix-like DNA-binding domain superfamily/Winged helix DNA-binding domain"/>
    <property type="match status" value="1"/>
</dbReference>
<dbReference type="GO" id="GO:0006307">
    <property type="term" value="P:DNA alkylation repair"/>
    <property type="evidence" value="ECO:0007669"/>
    <property type="project" value="UniProtKB-UniRule"/>
</dbReference>
<organism evidence="11 12">
    <name type="scientific">Burkholderia plantarii</name>
    <dbReference type="NCBI Taxonomy" id="41899"/>
    <lineage>
        <taxon>Bacteria</taxon>
        <taxon>Pseudomonadati</taxon>
        <taxon>Pseudomonadota</taxon>
        <taxon>Betaproteobacteria</taxon>
        <taxon>Burkholderiales</taxon>
        <taxon>Burkholderiaceae</taxon>
        <taxon>Burkholderia</taxon>
    </lineage>
</organism>
<dbReference type="InterPro" id="IPR023546">
    <property type="entry name" value="MGMT"/>
</dbReference>
<evidence type="ECO:0000256" key="6">
    <source>
        <dbReference type="ARBA" id="ARBA00023204"/>
    </source>
</evidence>